<name>A0A8X6I160_TRICU</name>
<accession>A0A8X6I160</accession>
<evidence type="ECO:0000313" key="2">
    <source>
        <dbReference type="EMBL" id="GFR33388.1"/>
    </source>
</evidence>
<dbReference type="EMBL" id="BMAO01009803">
    <property type="protein sequence ID" value="GFR33388.1"/>
    <property type="molecule type" value="Genomic_DNA"/>
</dbReference>
<dbReference type="AlphaFoldDB" id="A0A8X6I160"/>
<feature type="region of interest" description="Disordered" evidence="1">
    <location>
        <begin position="1"/>
        <end position="34"/>
    </location>
</feature>
<gene>
    <name evidence="2" type="ORF">TNCT_236121</name>
</gene>
<reference evidence="2" key="1">
    <citation type="submission" date="2020-07" db="EMBL/GenBank/DDBJ databases">
        <title>Multicomponent nature underlies the extraordinary mechanical properties of spider dragline silk.</title>
        <authorList>
            <person name="Kono N."/>
            <person name="Nakamura H."/>
            <person name="Mori M."/>
            <person name="Yoshida Y."/>
            <person name="Ohtoshi R."/>
            <person name="Malay A.D."/>
            <person name="Moran D.A.P."/>
            <person name="Tomita M."/>
            <person name="Numata K."/>
            <person name="Arakawa K."/>
        </authorList>
    </citation>
    <scope>NUCLEOTIDE SEQUENCE</scope>
</reference>
<comment type="caution">
    <text evidence="2">The sequence shown here is derived from an EMBL/GenBank/DDBJ whole genome shotgun (WGS) entry which is preliminary data.</text>
</comment>
<evidence type="ECO:0000313" key="3">
    <source>
        <dbReference type="Proteomes" id="UP000887116"/>
    </source>
</evidence>
<feature type="compositionally biased region" description="Basic residues" evidence="1">
    <location>
        <begin position="12"/>
        <end position="22"/>
    </location>
</feature>
<keyword evidence="3" id="KW-1185">Reference proteome</keyword>
<sequence length="139" mass="16240">MSSESSPESPVRRRRRRRRPARQRTSPNTSFDMSAYIDQEFNERIAAAEAAPQTPPRRMINEGITSPRMRMFEEFQRHIEESGEWLMGLTHQRMELAYDHIPAGKCSPTHDTQDALSTRLRCCLVLPFLSILSPIDYFW</sequence>
<dbReference type="Proteomes" id="UP000887116">
    <property type="component" value="Unassembled WGS sequence"/>
</dbReference>
<evidence type="ECO:0000256" key="1">
    <source>
        <dbReference type="SAM" id="MobiDB-lite"/>
    </source>
</evidence>
<protein>
    <submittedName>
        <fullName evidence="2">Uncharacterized protein</fullName>
    </submittedName>
</protein>
<proteinExistence type="predicted"/>
<organism evidence="2 3">
    <name type="scientific">Trichonephila clavata</name>
    <name type="common">Joro spider</name>
    <name type="synonym">Nephila clavata</name>
    <dbReference type="NCBI Taxonomy" id="2740835"/>
    <lineage>
        <taxon>Eukaryota</taxon>
        <taxon>Metazoa</taxon>
        <taxon>Ecdysozoa</taxon>
        <taxon>Arthropoda</taxon>
        <taxon>Chelicerata</taxon>
        <taxon>Arachnida</taxon>
        <taxon>Araneae</taxon>
        <taxon>Araneomorphae</taxon>
        <taxon>Entelegynae</taxon>
        <taxon>Araneoidea</taxon>
        <taxon>Nephilidae</taxon>
        <taxon>Trichonephila</taxon>
    </lineage>
</organism>